<evidence type="ECO:0000313" key="3">
    <source>
        <dbReference type="Proteomes" id="UP000075950"/>
    </source>
</evidence>
<dbReference type="Pfam" id="PF00069">
    <property type="entry name" value="Pkinase"/>
    <property type="match status" value="1"/>
</dbReference>
<dbReference type="InterPro" id="IPR011009">
    <property type="entry name" value="Kinase-like_dom_sf"/>
</dbReference>
<feature type="domain" description="Protein kinase" evidence="1">
    <location>
        <begin position="12"/>
        <end position="331"/>
    </location>
</feature>
<proteinExistence type="predicted"/>
<sequence length="331" mass="36942">MKYDDNEIRALVESGEQLGVGIGGETKIVRLGDETVFAKLLPLAEAEEPDPTSTASQLQLPFTSHYGIGCPSAGVGRELAAHQLTSQWVQSGAVDFFPLLLGWRIIDLKSKLDLREFEGEQPRHQWGPHWPQLDQRLRSLEQASSSMVLFLEYLPETLGDWLRRRLSDGSDSRAFSQAVNQILSATAWMASQGFLHFDVHPGNILVKEDRLLFTDFGLSLHHESFELTKGERSAADLHGGFDRDTALMNLFHWVLYELGYTERLARLKLLQSAAASHNSPSLDPVREALGDGTDIIAQYADLAVTMTEMYSELLDDATATEYSRVSDHRVS</sequence>
<dbReference type="KEGG" id="bly:A2T55_03970"/>
<dbReference type="Proteomes" id="UP000075950">
    <property type="component" value="Chromosome"/>
</dbReference>
<dbReference type="SMART" id="SM00220">
    <property type="entry name" value="S_TKc"/>
    <property type="match status" value="1"/>
</dbReference>
<accession>A0A142NJU6</accession>
<dbReference type="Gene3D" id="1.10.510.10">
    <property type="entry name" value="Transferase(Phosphotransferase) domain 1"/>
    <property type="match status" value="1"/>
</dbReference>
<dbReference type="GO" id="GO:0005524">
    <property type="term" value="F:ATP binding"/>
    <property type="evidence" value="ECO:0007669"/>
    <property type="project" value="InterPro"/>
</dbReference>
<evidence type="ECO:0000259" key="1">
    <source>
        <dbReference type="PROSITE" id="PS50011"/>
    </source>
</evidence>
<dbReference type="PROSITE" id="PS50011">
    <property type="entry name" value="PROTEIN_KINASE_DOM"/>
    <property type="match status" value="1"/>
</dbReference>
<dbReference type="InterPro" id="IPR000719">
    <property type="entry name" value="Prot_kinase_dom"/>
</dbReference>
<dbReference type="EMBL" id="CP014869">
    <property type="protein sequence ID" value="AMT93045.1"/>
    <property type="molecule type" value="Genomic_DNA"/>
</dbReference>
<organism evidence="2 3">
    <name type="scientific">Brevibacterium linens</name>
    <dbReference type="NCBI Taxonomy" id="1703"/>
    <lineage>
        <taxon>Bacteria</taxon>
        <taxon>Bacillati</taxon>
        <taxon>Actinomycetota</taxon>
        <taxon>Actinomycetes</taxon>
        <taxon>Micrococcales</taxon>
        <taxon>Brevibacteriaceae</taxon>
        <taxon>Brevibacterium</taxon>
    </lineage>
</organism>
<name>A0A142NJU6_BRELN</name>
<protein>
    <recommendedName>
        <fullName evidence="1">Protein kinase domain-containing protein</fullName>
    </recommendedName>
</protein>
<evidence type="ECO:0000313" key="2">
    <source>
        <dbReference type="EMBL" id="AMT93045.1"/>
    </source>
</evidence>
<reference evidence="3" key="1">
    <citation type="submission" date="2016-03" db="EMBL/GenBank/DDBJ databases">
        <authorList>
            <person name="Ploux O."/>
        </authorList>
    </citation>
    <scope>NUCLEOTIDE SEQUENCE [LARGE SCALE GENOMIC DNA]</scope>
    <source>
        <strain evidence="3">BS258</strain>
    </source>
</reference>
<dbReference type="GO" id="GO:0004672">
    <property type="term" value="F:protein kinase activity"/>
    <property type="evidence" value="ECO:0007669"/>
    <property type="project" value="InterPro"/>
</dbReference>
<gene>
    <name evidence="2" type="ORF">A2T55_03970</name>
</gene>
<dbReference type="AlphaFoldDB" id="A0A142NJU6"/>
<dbReference type="SUPFAM" id="SSF56112">
    <property type="entry name" value="Protein kinase-like (PK-like)"/>
    <property type="match status" value="1"/>
</dbReference>